<reference evidence="4" key="1">
    <citation type="journal article" date="2019" name="Int. J. Syst. Evol. Microbiol.">
        <title>The Global Catalogue of Microorganisms (GCM) 10K type strain sequencing project: providing services to taxonomists for standard genome sequencing and annotation.</title>
        <authorList>
            <consortium name="The Broad Institute Genomics Platform"/>
            <consortium name="The Broad Institute Genome Sequencing Center for Infectious Disease"/>
            <person name="Wu L."/>
            <person name="Ma J."/>
        </authorList>
    </citation>
    <scope>NUCLEOTIDE SEQUENCE [LARGE SCALE GENOMIC DNA]</scope>
    <source>
        <strain evidence="4">KACC 12507</strain>
    </source>
</reference>
<protein>
    <submittedName>
        <fullName evidence="3">Uncharacterized protein</fullName>
    </submittedName>
</protein>
<dbReference type="Proteomes" id="UP001595897">
    <property type="component" value="Unassembled WGS sequence"/>
</dbReference>
<evidence type="ECO:0000313" key="3">
    <source>
        <dbReference type="EMBL" id="MFC4701770.1"/>
    </source>
</evidence>
<proteinExistence type="predicted"/>
<accession>A0ABV9M1I8</accession>
<keyword evidence="4" id="KW-1185">Reference proteome</keyword>
<name>A0ABV9M1I8_9ALTE</name>
<feature type="signal peptide" evidence="2">
    <location>
        <begin position="1"/>
        <end position="21"/>
    </location>
</feature>
<dbReference type="RefSeq" id="WP_382410558.1">
    <property type="nucleotide sequence ID" value="NZ_JBHSGU010000025.1"/>
</dbReference>
<sequence length="166" mass="17973">MSLSRNLIVLAVLTAAPFTHSQEEESGSTDCVEVVDGKANTAACLIVIDRPGQPGKPPKKPTLPGEPYNPPKTPPPQKVCPPARIVSLYEVNEILYAQLEGKGWFAVTSSGQAQFAEDFLILKRAKERNEAVELIYSGEQAQDENICSRPSTVTLPIGVNTIIETK</sequence>
<evidence type="ECO:0000313" key="4">
    <source>
        <dbReference type="Proteomes" id="UP001595897"/>
    </source>
</evidence>
<gene>
    <name evidence="3" type="ORF">ACFO4O_16580</name>
</gene>
<evidence type="ECO:0000256" key="1">
    <source>
        <dbReference type="SAM" id="MobiDB-lite"/>
    </source>
</evidence>
<feature type="compositionally biased region" description="Pro residues" evidence="1">
    <location>
        <begin position="67"/>
        <end position="78"/>
    </location>
</feature>
<dbReference type="EMBL" id="JBHSGU010000025">
    <property type="protein sequence ID" value="MFC4701770.1"/>
    <property type="molecule type" value="Genomic_DNA"/>
</dbReference>
<feature type="region of interest" description="Disordered" evidence="1">
    <location>
        <begin position="49"/>
        <end position="78"/>
    </location>
</feature>
<feature type="chain" id="PRO_5047342739" evidence="2">
    <location>
        <begin position="22"/>
        <end position="166"/>
    </location>
</feature>
<keyword evidence="2" id="KW-0732">Signal</keyword>
<evidence type="ECO:0000256" key="2">
    <source>
        <dbReference type="SAM" id="SignalP"/>
    </source>
</evidence>
<comment type="caution">
    <text evidence="3">The sequence shown here is derived from an EMBL/GenBank/DDBJ whole genome shotgun (WGS) entry which is preliminary data.</text>
</comment>
<organism evidence="3 4">
    <name type="scientific">Glaciecola siphonariae</name>
    <dbReference type="NCBI Taxonomy" id="521012"/>
    <lineage>
        <taxon>Bacteria</taxon>
        <taxon>Pseudomonadati</taxon>
        <taxon>Pseudomonadota</taxon>
        <taxon>Gammaproteobacteria</taxon>
        <taxon>Alteromonadales</taxon>
        <taxon>Alteromonadaceae</taxon>
        <taxon>Glaciecola</taxon>
    </lineage>
</organism>